<dbReference type="AlphaFoldDB" id="A0A4Z2H071"/>
<evidence type="ECO:0000313" key="2">
    <source>
        <dbReference type="EMBL" id="TNN58755.1"/>
    </source>
</evidence>
<comment type="caution">
    <text evidence="2">The sequence shown here is derived from an EMBL/GenBank/DDBJ whole genome shotgun (WGS) entry which is preliminary data.</text>
</comment>
<dbReference type="EMBL" id="SRLO01000371">
    <property type="protein sequence ID" value="TNN58755.1"/>
    <property type="molecule type" value="Genomic_DNA"/>
</dbReference>
<organism evidence="2 3">
    <name type="scientific">Liparis tanakae</name>
    <name type="common">Tanaka's snailfish</name>
    <dbReference type="NCBI Taxonomy" id="230148"/>
    <lineage>
        <taxon>Eukaryota</taxon>
        <taxon>Metazoa</taxon>
        <taxon>Chordata</taxon>
        <taxon>Craniata</taxon>
        <taxon>Vertebrata</taxon>
        <taxon>Euteleostomi</taxon>
        <taxon>Actinopterygii</taxon>
        <taxon>Neopterygii</taxon>
        <taxon>Teleostei</taxon>
        <taxon>Neoteleostei</taxon>
        <taxon>Acanthomorphata</taxon>
        <taxon>Eupercaria</taxon>
        <taxon>Perciformes</taxon>
        <taxon>Cottioidei</taxon>
        <taxon>Cottales</taxon>
        <taxon>Liparidae</taxon>
        <taxon>Liparis</taxon>
    </lineage>
</organism>
<evidence type="ECO:0000256" key="1">
    <source>
        <dbReference type="SAM" id="MobiDB-lite"/>
    </source>
</evidence>
<gene>
    <name evidence="2" type="ORF">EYF80_031000</name>
</gene>
<accession>A0A4Z2H071</accession>
<feature type="compositionally biased region" description="Polar residues" evidence="1">
    <location>
        <begin position="28"/>
        <end position="45"/>
    </location>
</feature>
<feature type="region of interest" description="Disordered" evidence="1">
    <location>
        <begin position="28"/>
        <end position="47"/>
    </location>
</feature>
<keyword evidence="3" id="KW-1185">Reference proteome</keyword>
<evidence type="ECO:0000313" key="3">
    <source>
        <dbReference type="Proteomes" id="UP000314294"/>
    </source>
</evidence>
<protein>
    <submittedName>
        <fullName evidence="2">Uncharacterized protein</fullName>
    </submittedName>
</protein>
<proteinExistence type="predicted"/>
<reference evidence="2 3" key="1">
    <citation type="submission" date="2019-03" db="EMBL/GenBank/DDBJ databases">
        <title>First draft genome of Liparis tanakae, snailfish: a comprehensive survey of snailfish specific genes.</title>
        <authorList>
            <person name="Kim W."/>
            <person name="Song I."/>
            <person name="Jeong J.-H."/>
            <person name="Kim D."/>
            <person name="Kim S."/>
            <person name="Ryu S."/>
            <person name="Song J.Y."/>
            <person name="Lee S.K."/>
        </authorList>
    </citation>
    <scope>NUCLEOTIDE SEQUENCE [LARGE SCALE GENOMIC DNA]</scope>
    <source>
        <tissue evidence="2">Muscle</tissue>
    </source>
</reference>
<name>A0A4Z2H071_9TELE</name>
<sequence length="245" mass="26647">MSWQGRRTKIDSISTPLGLHSLQLRLNSGSTRHTNTESVLSNAETGPSPRFLLNPNATLINNLAGRVQVGDSQTAVVFRSSEGTQRAELLLTALKNTSISRVTLPFNSAPKSTFFSGKAIVCPLWIWGTERASGAELIREPDRSSRGAAERSEMETPVHLFTVTKKIKHMSSRMLPMSSSMLLGSLKGKDISLCLKEKKTITEGDAGGAHEVISGQIAVVHLQTPTQRGSVHAESITETTIVMRW</sequence>
<dbReference type="Proteomes" id="UP000314294">
    <property type="component" value="Unassembled WGS sequence"/>
</dbReference>